<sequence length="36" mass="4150">HTVKCGLLKACSDSCPYLKDPNYKSQFKRAPEYKTE</sequence>
<gene>
    <name evidence="1" type="ORF">S12H4_22000</name>
</gene>
<evidence type="ECO:0000313" key="1">
    <source>
        <dbReference type="EMBL" id="GAI73286.1"/>
    </source>
</evidence>
<accession>X1S282</accession>
<dbReference type="EMBL" id="BARW01011401">
    <property type="protein sequence ID" value="GAI73286.1"/>
    <property type="molecule type" value="Genomic_DNA"/>
</dbReference>
<proteinExistence type="predicted"/>
<organism evidence="1">
    <name type="scientific">marine sediment metagenome</name>
    <dbReference type="NCBI Taxonomy" id="412755"/>
    <lineage>
        <taxon>unclassified sequences</taxon>
        <taxon>metagenomes</taxon>
        <taxon>ecological metagenomes</taxon>
    </lineage>
</organism>
<dbReference type="AlphaFoldDB" id="X1S282"/>
<protein>
    <submittedName>
        <fullName evidence="1">Uncharacterized protein</fullName>
    </submittedName>
</protein>
<comment type="caution">
    <text evidence="1">The sequence shown here is derived from an EMBL/GenBank/DDBJ whole genome shotgun (WGS) entry which is preliminary data.</text>
</comment>
<feature type="non-terminal residue" evidence="1">
    <location>
        <position position="1"/>
    </location>
</feature>
<name>X1S282_9ZZZZ</name>
<reference evidence="1" key="1">
    <citation type="journal article" date="2014" name="Front. Microbiol.">
        <title>High frequency of phylogenetically diverse reductive dehalogenase-homologous genes in deep subseafloor sedimentary metagenomes.</title>
        <authorList>
            <person name="Kawai M."/>
            <person name="Futagami T."/>
            <person name="Toyoda A."/>
            <person name="Takaki Y."/>
            <person name="Nishi S."/>
            <person name="Hori S."/>
            <person name="Arai W."/>
            <person name="Tsubouchi T."/>
            <person name="Morono Y."/>
            <person name="Uchiyama I."/>
            <person name="Ito T."/>
            <person name="Fujiyama A."/>
            <person name="Inagaki F."/>
            <person name="Takami H."/>
        </authorList>
    </citation>
    <scope>NUCLEOTIDE SEQUENCE</scope>
    <source>
        <strain evidence="1">Expedition CK06-06</strain>
    </source>
</reference>